<name>A0A9X1TET8_9BACT</name>
<keyword evidence="1" id="KW-0004">4Fe-4S</keyword>
<evidence type="ECO:0000256" key="5">
    <source>
        <dbReference type="ARBA" id="ARBA00023014"/>
    </source>
</evidence>
<gene>
    <name evidence="6" type="ORF">LXM26_18710</name>
</gene>
<dbReference type="RefSeq" id="WP_234656521.1">
    <property type="nucleotide sequence ID" value="NZ_CP094997.1"/>
</dbReference>
<dbReference type="GO" id="GO:0016491">
    <property type="term" value="F:oxidoreductase activity"/>
    <property type="evidence" value="ECO:0007669"/>
    <property type="project" value="UniProtKB-KW"/>
</dbReference>
<dbReference type="EMBL" id="JAJTTC010000005">
    <property type="protein sequence ID" value="MCF0063551.1"/>
    <property type="molecule type" value="Genomic_DNA"/>
</dbReference>
<dbReference type="GO" id="GO:0051539">
    <property type="term" value="F:4 iron, 4 sulfur cluster binding"/>
    <property type="evidence" value="ECO:0007669"/>
    <property type="project" value="UniProtKB-KW"/>
</dbReference>
<dbReference type="Pfam" id="PF12831">
    <property type="entry name" value="FAD_oxidored"/>
    <property type="match status" value="1"/>
</dbReference>
<dbReference type="AlphaFoldDB" id="A0A9X1TET8"/>
<dbReference type="InterPro" id="IPR036188">
    <property type="entry name" value="FAD/NAD-bd_sf"/>
</dbReference>
<keyword evidence="4" id="KW-0408">Iron</keyword>
<keyword evidence="7" id="KW-1185">Reference proteome</keyword>
<evidence type="ECO:0000256" key="4">
    <source>
        <dbReference type="ARBA" id="ARBA00023004"/>
    </source>
</evidence>
<dbReference type="PANTHER" id="PTHR43498:SF1">
    <property type="entry name" value="COB--COM HETERODISULFIDE REDUCTASE IRON-SULFUR SUBUNIT A"/>
    <property type="match status" value="1"/>
</dbReference>
<dbReference type="InterPro" id="IPR039650">
    <property type="entry name" value="HdrA-like"/>
</dbReference>
<protein>
    <submittedName>
        <fullName evidence="6">FAD-dependent oxidoreductase</fullName>
    </submittedName>
</protein>
<dbReference type="Proteomes" id="UP001139000">
    <property type="component" value="Unassembled WGS sequence"/>
</dbReference>
<dbReference type="Gene3D" id="2.60.120.260">
    <property type="entry name" value="Galactose-binding domain-like"/>
    <property type="match status" value="1"/>
</dbReference>
<keyword evidence="5" id="KW-0411">Iron-sulfur</keyword>
<proteinExistence type="predicted"/>
<organism evidence="6 7">
    <name type="scientific">Dyadobacter chenwenxiniae</name>
    <dbReference type="NCBI Taxonomy" id="2906456"/>
    <lineage>
        <taxon>Bacteria</taxon>
        <taxon>Pseudomonadati</taxon>
        <taxon>Bacteroidota</taxon>
        <taxon>Cytophagia</taxon>
        <taxon>Cytophagales</taxon>
        <taxon>Spirosomataceae</taxon>
        <taxon>Dyadobacter</taxon>
    </lineage>
</organism>
<comment type="caution">
    <text evidence="6">The sequence shown here is derived from an EMBL/GenBank/DDBJ whole genome shotgun (WGS) entry which is preliminary data.</text>
</comment>
<keyword evidence="3" id="KW-0560">Oxidoreductase</keyword>
<dbReference type="Gene3D" id="3.50.50.60">
    <property type="entry name" value="FAD/NAD(P)-binding domain"/>
    <property type="match status" value="1"/>
</dbReference>
<dbReference type="GO" id="GO:0046872">
    <property type="term" value="F:metal ion binding"/>
    <property type="evidence" value="ECO:0007669"/>
    <property type="project" value="UniProtKB-KW"/>
</dbReference>
<dbReference type="SUPFAM" id="SSF51905">
    <property type="entry name" value="FAD/NAD(P)-binding domain"/>
    <property type="match status" value="1"/>
</dbReference>
<evidence type="ECO:0000256" key="1">
    <source>
        <dbReference type="ARBA" id="ARBA00022485"/>
    </source>
</evidence>
<evidence type="ECO:0000313" key="7">
    <source>
        <dbReference type="Proteomes" id="UP001139000"/>
    </source>
</evidence>
<evidence type="ECO:0000313" key="6">
    <source>
        <dbReference type="EMBL" id="MCF0063551.1"/>
    </source>
</evidence>
<reference evidence="6" key="1">
    <citation type="submission" date="2021-12" db="EMBL/GenBank/DDBJ databases">
        <title>Novel species in genus Dyadobacter.</title>
        <authorList>
            <person name="Ma C."/>
        </authorList>
    </citation>
    <scope>NUCLEOTIDE SEQUENCE</scope>
    <source>
        <strain evidence="6">LJ419</strain>
    </source>
</reference>
<keyword evidence="2" id="KW-0479">Metal-binding</keyword>
<accession>A0A9X1TET8</accession>
<evidence type="ECO:0000256" key="3">
    <source>
        <dbReference type="ARBA" id="ARBA00023002"/>
    </source>
</evidence>
<dbReference type="PANTHER" id="PTHR43498">
    <property type="entry name" value="FERREDOXIN:COB-COM HETERODISULFIDE REDUCTASE SUBUNIT A"/>
    <property type="match status" value="1"/>
</dbReference>
<evidence type="ECO:0000256" key="2">
    <source>
        <dbReference type="ARBA" id="ARBA00022723"/>
    </source>
</evidence>
<sequence>MKKLHISGLKPGAKDISCADSTFSLFSFCSGLKPGAKDISCADGTFSLFSFLSRLKPGVKDISCADGIFSLSSFFSWLKPGANNTGHAEGTSSLFPRSRAAASTINTFLHSPGFQPGAVILLTLITFCATAQNHVFVETESFEDKGGWVIDQQSFVVMGSSYLMAHGMGRPVKDASTTVEFPKPGKYKMWVRTKDWAPFPKGPGKFEISMDGKKVEQVFGASGSDAWKWYDGGEMDVKTNSAKLSIKDLTGFNGRCDAILFTDDLKFTPPDESEALSAYRKKLLNLTDKPADAGRFDMVVVGGGIAGTCAAISASRMGLKVALIQDRPVLGGNNSSEIRVHLMGDVDKNHYPKLGRIVREMDNGDPGNGNPDAKEYGDARKIAIVKAEPNISLFLNTHVYKIEKENDIITAVVGRDIATNKEMRFTGSFFSDCTGDGTIGYLAGAEFRMGRESKAETGESLAAEKADDFTLGTSNLWASLERDSVSSFPETPWAIQFSDEYHIDEPKADWQWETGFGNFNTITDAEKIRDHNLRAIYGNWSYLKKNKPVKYAKRELAWVAYIGGKRESRRIIGDHILNQMDIQEGKFYPDGSVTATWTIDLHFPDAKNSKYFEGQEFFAGTKHIKVAPYTIPYRCLYSKNIQNLFVAGRNISTTHVAFGSTRVMRTCGMMGEVVGFAAYLATKYKTTPRGIYQDHLPELMGILKGETPAPQP</sequence>